<dbReference type="Proteomes" id="UP001190700">
    <property type="component" value="Unassembled WGS sequence"/>
</dbReference>
<name>A0AAE0BZE2_9CHLO</name>
<accession>A0AAE0BZE2</accession>
<evidence type="ECO:0000313" key="2">
    <source>
        <dbReference type="Proteomes" id="UP001190700"/>
    </source>
</evidence>
<feature type="non-terminal residue" evidence="1">
    <location>
        <position position="1"/>
    </location>
</feature>
<proteinExistence type="predicted"/>
<dbReference type="EMBL" id="LGRX02031121">
    <property type="protein sequence ID" value="KAK3245013.1"/>
    <property type="molecule type" value="Genomic_DNA"/>
</dbReference>
<gene>
    <name evidence="1" type="ORF">CYMTET_45398</name>
</gene>
<keyword evidence="2" id="KW-1185">Reference proteome</keyword>
<evidence type="ECO:0000313" key="1">
    <source>
        <dbReference type="EMBL" id="KAK3245013.1"/>
    </source>
</evidence>
<comment type="caution">
    <text evidence="1">The sequence shown here is derived from an EMBL/GenBank/DDBJ whole genome shotgun (WGS) entry which is preliminary data.</text>
</comment>
<reference evidence="1 2" key="1">
    <citation type="journal article" date="2015" name="Genome Biol. Evol.">
        <title>Comparative Genomics of a Bacterivorous Green Alga Reveals Evolutionary Causalities and Consequences of Phago-Mixotrophic Mode of Nutrition.</title>
        <authorList>
            <person name="Burns J.A."/>
            <person name="Paasch A."/>
            <person name="Narechania A."/>
            <person name="Kim E."/>
        </authorList>
    </citation>
    <scope>NUCLEOTIDE SEQUENCE [LARGE SCALE GENOMIC DNA]</scope>
    <source>
        <strain evidence="1 2">PLY_AMNH</strain>
    </source>
</reference>
<sequence>VSASTGTFVTKKYSIRFADAPQPSTGSSRFILPVLQLSTVRRHWVMPYGASSTHRRSFTVPGTAADSSAAAAFYLRLNSPRSMGSPSRLRSSTWNDDFSLANAPMISKASSGVSAWPKYSRERNALMPAMERARVSR</sequence>
<dbReference type="AlphaFoldDB" id="A0AAE0BZE2"/>
<protein>
    <submittedName>
        <fullName evidence="1">Uncharacterized protein</fullName>
    </submittedName>
</protein>
<organism evidence="1 2">
    <name type="scientific">Cymbomonas tetramitiformis</name>
    <dbReference type="NCBI Taxonomy" id="36881"/>
    <lineage>
        <taxon>Eukaryota</taxon>
        <taxon>Viridiplantae</taxon>
        <taxon>Chlorophyta</taxon>
        <taxon>Pyramimonadophyceae</taxon>
        <taxon>Pyramimonadales</taxon>
        <taxon>Pyramimonadaceae</taxon>
        <taxon>Cymbomonas</taxon>
    </lineage>
</organism>